<accession>A0A4R1G8A1</accession>
<protein>
    <submittedName>
        <fullName evidence="1">General secretion pathway protein I</fullName>
    </submittedName>
</protein>
<dbReference type="Proteomes" id="UP000295777">
    <property type="component" value="Unassembled WGS sequence"/>
</dbReference>
<comment type="caution">
    <text evidence="1">The sequence shown here is derived from an EMBL/GenBank/DDBJ whole genome shotgun (WGS) entry which is preliminary data.</text>
</comment>
<dbReference type="RefSeq" id="WP_132527073.1">
    <property type="nucleotide sequence ID" value="NZ_SMFV01000004.1"/>
</dbReference>
<reference evidence="1 2" key="1">
    <citation type="submission" date="2019-03" db="EMBL/GenBank/DDBJ databases">
        <title>Genomic Encyclopedia of Archaeal and Bacterial Type Strains, Phase II (KMG-II): from individual species to whole genera.</title>
        <authorList>
            <person name="Goeker M."/>
        </authorList>
    </citation>
    <scope>NUCLEOTIDE SEQUENCE [LARGE SCALE GENOMIC DNA]</scope>
    <source>
        <strain evidence="1 2">DSM 24425</strain>
    </source>
</reference>
<dbReference type="AlphaFoldDB" id="A0A4R1G8A1"/>
<dbReference type="Pfam" id="PF07963">
    <property type="entry name" value="N_methyl"/>
    <property type="match status" value="1"/>
</dbReference>
<dbReference type="InterPro" id="IPR012902">
    <property type="entry name" value="N_methyl_site"/>
</dbReference>
<dbReference type="EMBL" id="SMFV01000004">
    <property type="protein sequence ID" value="TCK04024.1"/>
    <property type="molecule type" value="Genomic_DNA"/>
</dbReference>
<proteinExistence type="predicted"/>
<name>A0A4R1G8A1_9BACT</name>
<gene>
    <name evidence="1" type="ORF">CLV27_1341</name>
</gene>
<evidence type="ECO:0000313" key="2">
    <source>
        <dbReference type="Proteomes" id="UP000295777"/>
    </source>
</evidence>
<sequence length="108" mass="12046">MRKAFTLLEVLIAVAIVGMAFGAFLVLSGRIVETTDVLLKTTLSTLAANNAVNEILYMRKSYNNREVNVLNYSITVNQDFEDLMGFRVLKVEAGTPETGKLVEIYEVR</sequence>
<dbReference type="NCBIfam" id="TIGR02532">
    <property type="entry name" value="IV_pilin_GFxxxE"/>
    <property type="match status" value="1"/>
</dbReference>
<evidence type="ECO:0000313" key="1">
    <source>
        <dbReference type="EMBL" id="TCK04024.1"/>
    </source>
</evidence>
<keyword evidence="2" id="KW-1185">Reference proteome</keyword>
<organism evidence="1 2">
    <name type="scientific">Phorcysia thermohydrogeniphila</name>
    <dbReference type="NCBI Taxonomy" id="936138"/>
    <lineage>
        <taxon>Bacteria</taxon>
        <taxon>Pseudomonadati</taxon>
        <taxon>Aquificota</taxon>
        <taxon>Aquificia</taxon>
        <taxon>Desulfurobacteriales</taxon>
        <taxon>Desulfurobacteriaceae</taxon>
        <taxon>Phorcysia</taxon>
    </lineage>
</organism>
<dbReference type="OrthoDB" id="15261at2"/>